<dbReference type="Proteomes" id="UP000298787">
    <property type="component" value="Chromosome 14"/>
</dbReference>
<evidence type="ECO:0000313" key="1">
    <source>
        <dbReference type="EMBL" id="TKS81547.1"/>
    </source>
</evidence>
<dbReference type="AlphaFoldDB" id="A0A4U5V1E8"/>
<keyword evidence="2" id="KW-1185">Reference proteome</keyword>
<evidence type="ECO:0000313" key="2">
    <source>
        <dbReference type="Proteomes" id="UP000298787"/>
    </source>
</evidence>
<protein>
    <submittedName>
        <fullName evidence="1">Uncharacterized protein</fullName>
    </submittedName>
</protein>
<name>A0A4U5V1E8_COLLU</name>
<sequence length="232" mass="26039">MQNLQQKRVITALICETPVTIFEESGLRAADAPKKSVVYLCRLQAPPCDSLHGEWSLEPYGVQGYWGYVFKYETSELWLYQRNEGETVGPLSAVGMLSSNDWAVLRLVIPNHSALISHPEHPQDQEGAVTAKQPRLEGETKATFNAVWQSRTNPSGRWFLRATLQTSGESGATEHFVLESFNSDCGVFKTLLDLPGAAWKEKMEEIGEKITTLFTNCRKWNDVLAVKKTLSF</sequence>
<dbReference type="EMBL" id="CM014091">
    <property type="protein sequence ID" value="TKS81547.1"/>
    <property type="molecule type" value="Genomic_DNA"/>
</dbReference>
<proteinExistence type="predicted"/>
<reference evidence="1 2" key="1">
    <citation type="submission" date="2019-01" db="EMBL/GenBank/DDBJ databases">
        <title>Genome Assembly of Collichthys lucidus.</title>
        <authorList>
            <person name="Cai M."/>
            <person name="Xiao S."/>
        </authorList>
    </citation>
    <scope>NUCLEOTIDE SEQUENCE [LARGE SCALE GENOMIC DNA]</scope>
    <source>
        <strain evidence="1">JT15FE1705JMU</strain>
        <tissue evidence="1">Muscle</tissue>
    </source>
</reference>
<gene>
    <name evidence="1" type="ORF">D9C73_015652</name>
</gene>
<accession>A0A4U5V1E8</accession>
<organism evidence="1 2">
    <name type="scientific">Collichthys lucidus</name>
    <name type="common">Big head croaker</name>
    <name type="synonym">Sciaena lucida</name>
    <dbReference type="NCBI Taxonomy" id="240159"/>
    <lineage>
        <taxon>Eukaryota</taxon>
        <taxon>Metazoa</taxon>
        <taxon>Chordata</taxon>
        <taxon>Craniata</taxon>
        <taxon>Vertebrata</taxon>
        <taxon>Euteleostomi</taxon>
        <taxon>Actinopterygii</taxon>
        <taxon>Neopterygii</taxon>
        <taxon>Teleostei</taxon>
        <taxon>Neoteleostei</taxon>
        <taxon>Acanthomorphata</taxon>
        <taxon>Eupercaria</taxon>
        <taxon>Sciaenidae</taxon>
        <taxon>Collichthys</taxon>
    </lineage>
</organism>